<gene>
    <name evidence="2" type="ORF">NDU88_007563</name>
</gene>
<sequence>MAERMGAFSRALLPGPGKALRRDPVWLLARVVPGRCVVCPEIWRAYSQAGLASRWPGPWIGSQWWGRLDLGLPLVMTGALDCGPRRKQSAGLQQLWYCGGSRGRTRPRPVAPGGRRKRTAPPEEASGAVGAWPPCVVVSEEASRIAALAP</sequence>
<protein>
    <submittedName>
        <fullName evidence="2">Uncharacterized protein</fullName>
    </submittedName>
</protein>
<evidence type="ECO:0000256" key="1">
    <source>
        <dbReference type="SAM" id="MobiDB-lite"/>
    </source>
</evidence>
<keyword evidence="3" id="KW-1185">Reference proteome</keyword>
<accession>A0AAV7VQU6</accession>
<proteinExistence type="predicted"/>
<evidence type="ECO:0000313" key="2">
    <source>
        <dbReference type="EMBL" id="KAJ1203782.1"/>
    </source>
</evidence>
<feature type="region of interest" description="Disordered" evidence="1">
    <location>
        <begin position="101"/>
        <end position="129"/>
    </location>
</feature>
<reference evidence="2" key="1">
    <citation type="journal article" date="2022" name="bioRxiv">
        <title>Sequencing and chromosome-scale assembly of the giantPleurodeles waltlgenome.</title>
        <authorList>
            <person name="Brown T."/>
            <person name="Elewa A."/>
            <person name="Iarovenko S."/>
            <person name="Subramanian E."/>
            <person name="Araus A.J."/>
            <person name="Petzold A."/>
            <person name="Susuki M."/>
            <person name="Suzuki K.-i.T."/>
            <person name="Hayashi T."/>
            <person name="Toyoda A."/>
            <person name="Oliveira C."/>
            <person name="Osipova E."/>
            <person name="Leigh N.D."/>
            <person name="Simon A."/>
            <person name="Yun M.H."/>
        </authorList>
    </citation>
    <scope>NUCLEOTIDE SEQUENCE</scope>
    <source>
        <strain evidence="2">20211129_DDA</strain>
        <tissue evidence="2">Liver</tissue>
    </source>
</reference>
<dbReference type="AlphaFoldDB" id="A0AAV7VQU6"/>
<dbReference type="Proteomes" id="UP001066276">
    <property type="component" value="Chromosome 2_1"/>
</dbReference>
<organism evidence="2 3">
    <name type="scientific">Pleurodeles waltl</name>
    <name type="common">Iberian ribbed newt</name>
    <dbReference type="NCBI Taxonomy" id="8319"/>
    <lineage>
        <taxon>Eukaryota</taxon>
        <taxon>Metazoa</taxon>
        <taxon>Chordata</taxon>
        <taxon>Craniata</taxon>
        <taxon>Vertebrata</taxon>
        <taxon>Euteleostomi</taxon>
        <taxon>Amphibia</taxon>
        <taxon>Batrachia</taxon>
        <taxon>Caudata</taxon>
        <taxon>Salamandroidea</taxon>
        <taxon>Salamandridae</taxon>
        <taxon>Pleurodelinae</taxon>
        <taxon>Pleurodeles</taxon>
    </lineage>
</organism>
<comment type="caution">
    <text evidence="2">The sequence shown here is derived from an EMBL/GenBank/DDBJ whole genome shotgun (WGS) entry which is preliminary data.</text>
</comment>
<dbReference type="EMBL" id="JANPWB010000003">
    <property type="protein sequence ID" value="KAJ1203782.1"/>
    <property type="molecule type" value="Genomic_DNA"/>
</dbReference>
<name>A0AAV7VQU6_PLEWA</name>
<evidence type="ECO:0000313" key="3">
    <source>
        <dbReference type="Proteomes" id="UP001066276"/>
    </source>
</evidence>